<proteinExistence type="predicted"/>
<dbReference type="SUPFAM" id="SSF56672">
    <property type="entry name" value="DNA/RNA polymerases"/>
    <property type="match status" value="1"/>
</dbReference>
<dbReference type="Gene3D" id="3.30.70.270">
    <property type="match status" value="2"/>
</dbReference>
<keyword evidence="5" id="KW-0378">Hydrolase</keyword>
<organism evidence="8">
    <name type="scientific">Dioscorea bacilliform virus</name>
    <dbReference type="NCBI Taxonomy" id="52996"/>
    <lineage>
        <taxon>Viruses</taxon>
        <taxon>Riboviria</taxon>
        <taxon>Pararnavirae</taxon>
        <taxon>Artverviricota</taxon>
        <taxon>Revtraviricetes</taxon>
        <taxon>Ortervirales</taxon>
        <taxon>Caulimoviridae</taxon>
        <taxon>Badnavirus</taxon>
    </lineage>
</organism>
<name>B2FDQ2_9VIRU</name>
<dbReference type="FunFam" id="3.30.70.270:FF:000003">
    <property type="entry name" value="Transposon Ty3-G Gag-Pol polyprotein"/>
    <property type="match status" value="1"/>
</dbReference>
<evidence type="ECO:0000256" key="3">
    <source>
        <dbReference type="ARBA" id="ARBA00022722"/>
    </source>
</evidence>
<keyword evidence="4" id="KW-0255">Endonuclease</keyword>
<evidence type="ECO:0000259" key="7">
    <source>
        <dbReference type="PROSITE" id="PS50878"/>
    </source>
</evidence>
<reference evidence="8" key="1">
    <citation type="submission" date="2006-12" db="EMBL/GenBank/DDBJ databases">
        <authorList>
            <person name="Lebas B.S.M."/>
        </authorList>
    </citation>
    <scope>NUCLEOTIDE SEQUENCE</scope>
    <source>
        <strain evidence="8">WS31aDn</strain>
    </source>
</reference>
<keyword evidence="3" id="KW-0540">Nuclease</keyword>
<evidence type="ECO:0000256" key="1">
    <source>
        <dbReference type="ARBA" id="ARBA00022679"/>
    </source>
</evidence>
<evidence type="ECO:0000313" key="8">
    <source>
        <dbReference type="EMBL" id="CAM35564.1"/>
    </source>
</evidence>
<dbReference type="PANTHER" id="PTHR33064:SF37">
    <property type="entry name" value="RIBONUCLEASE H"/>
    <property type="match status" value="1"/>
</dbReference>
<protein>
    <submittedName>
        <fullName evidence="8">Polyprotein</fullName>
    </submittedName>
</protein>
<dbReference type="InterPro" id="IPR051320">
    <property type="entry name" value="Viral_Replic_Matur_Polypro"/>
</dbReference>
<dbReference type="EMBL" id="AM421696">
    <property type="protein sequence ID" value="CAM35564.1"/>
    <property type="molecule type" value="Genomic_DNA"/>
</dbReference>
<evidence type="ECO:0000256" key="5">
    <source>
        <dbReference type="ARBA" id="ARBA00022801"/>
    </source>
</evidence>
<keyword evidence="2" id="KW-0548">Nucleotidyltransferase</keyword>
<sequence>SVFQRKMDSIFNKYSDFICVYIDDILIFSKDIQQHVQHLLQFFKVCQEQGLILSKTKIKIGVTRIEFLGLEIGQGQVQLQPHIIKNILEYPNEQLENLKGLQKFLGILNCARNYVPNLSKYTRVFYNKCSPKGEKKFNPQDWKMVSKIKETVQKLPPLILPKPHSYLIIEIDGSLD</sequence>
<evidence type="ECO:0000256" key="6">
    <source>
        <dbReference type="ARBA" id="ARBA00022918"/>
    </source>
</evidence>
<evidence type="ECO:0000256" key="4">
    <source>
        <dbReference type="ARBA" id="ARBA00022759"/>
    </source>
</evidence>
<dbReference type="GO" id="GO:0003964">
    <property type="term" value="F:RNA-directed DNA polymerase activity"/>
    <property type="evidence" value="ECO:0007669"/>
    <property type="project" value="UniProtKB-KW"/>
</dbReference>
<dbReference type="InterPro" id="IPR043502">
    <property type="entry name" value="DNA/RNA_pol_sf"/>
</dbReference>
<dbReference type="InterPro" id="IPR043128">
    <property type="entry name" value="Rev_trsase/Diguanyl_cyclase"/>
</dbReference>
<evidence type="ECO:0000256" key="2">
    <source>
        <dbReference type="ARBA" id="ARBA00022695"/>
    </source>
</evidence>
<dbReference type="GO" id="GO:0016787">
    <property type="term" value="F:hydrolase activity"/>
    <property type="evidence" value="ECO:0007669"/>
    <property type="project" value="UniProtKB-KW"/>
</dbReference>
<keyword evidence="6 8" id="KW-0695">RNA-directed DNA polymerase</keyword>
<dbReference type="PANTHER" id="PTHR33064">
    <property type="entry name" value="POL PROTEIN"/>
    <property type="match status" value="1"/>
</dbReference>
<feature type="non-terminal residue" evidence="8">
    <location>
        <position position="176"/>
    </location>
</feature>
<dbReference type="GO" id="GO:0004519">
    <property type="term" value="F:endonuclease activity"/>
    <property type="evidence" value="ECO:0007669"/>
    <property type="project" value="UniProtKB-KW"/>
</dbReference>
<dbReference type="PROSITE" id="PS50878">
    <property type="entry name" value="RT_POL"/>
    <property type="match status" value="1"/>
</dbReference>
<feature type="domain" description="Reverse transcriptase" evidence="7">
    <location>
        <begin position="1"/>
        <end position="72"/>
    </location>
</feature>
<dbReference type="InterPro" id="IPR000477">
    <property type="entry name" value="RT_dom"/>
</dbReference>
<reference evidence="8" key="2">
    <citation type="journal article" date="2008" name="Arch. Virol.">
        <title>Yams (Dioscorea spp.) from the South Pacific Islands contain many novel badnaviruses: implications for international movement of yam germplasm.</title>
        <authorList>
            <person name="Kenyon L."/>
            <person name="Lebas B.S."/>
            <person name="Seal S.E."/>
        </authorList>
    </citation>
    <scope>NUCLEOTIDE SEQUENCE</scope>
    <source>
        <strain evidence="8">WS31aDn</strain>
    </source>
</reference>
<feature type="non-terminal residue" evidence="8">
    <location>
        <position position="1"/>
    </location>
</feature>
<keyword evidence="1" id="KW-0808">Transferase</keyword>
<dbReference type="Pfam" id="PF00078">
    <property type="entry name" value="RVT_1"/>
    <property type="match status" value="1"/>
</dbReference>
<accession>B2FDQ2</accession>